<sequence length="148" mass="16696">VSGRSSSLPLFAALSSWPLRSPTANHRNQVRFTIHTTQHVHIHTKIELTKQTKQKENTPPKSLGVQRQTNLSRLPSVYSLFYPSCTLFNPSGNPAPCIPISTIQFPHENQPLIQSFNEVPRLSTFLLQEPPRSLLTEGDCKICYNFSN</sequence>
<dbReference type="Proteomes" id="UP001152622">
    <property type="component" value="Chromosome 3"/>
</dbReference>
<feature type="non-terminal residue" evidence="1">
    <location>
        <position position="148"/>
    </location>
</feature>
<dbReference type="AlphaFoldDB" id="A0A9Q1J5C2"/>
<organism evidence="1 2">
    <name type="scientific">Synaphobranchus kaupii</name>
    <name type="common">Kaup's arrowtooth eel</name>
    <dbReference type="NCBI Taxonomy" id="118154"/>
    <lineage>
        <taxon>Eukaryota</taxon>
        <taxon>Metazoa</taxon>
        <taxon>Chordata</taxon>
        <taxon>Craniata</taxon>
        <taxon>Vertebrata</taxon>
        <taxon>Euteleostomi</taxon>
        <taxon>Actinopterygii</taxon>
        <taxon>Neopterygii</taxon>
        <taxon>Teleostei</taxon>
        <taxon>Anguilliformes</taxon>
        <taxon>Synaphobranchidae</taxon>
        <taxon>Synaphobranchus</taxon>
    </lineage>
</organism>
<comment type="caution">
    <text evidence="1">The sequence shown here is derived from an EMBL/GenBank/DDBJ whole genome shotgun (WGS) entry which is preliminary data.</text>
</comment>
<accession>A0A9Q1J5C2</accession>
<protein>
    <submittedName>
        <fullName evidence="1">Uncharacterized protein</fullName>
    </submittedName>
</protein>
<reference evidence="1" key="1">
    <citation type="journal article" date="2023" name="Science">
        <title>Genome structures resolve the early diversification of teleost fishes.</title>
        <authorList>
            <person name="Parey E."/>
            <person name="Louis A."/>
            <person name="Montfort J."/>
            <person name="Bouchez O."/>
            <person name="Roques C."/>
            <person name="Iampietro C."/>
            <person name="Lluch J."/>
            <person name="Castinel A."/>
            <person name="Donnadieu C."/>
            <person name="Desvignes T."/>
            <person name="Floi Bucao C."/>
            <person name="Jouanno E."/>
            <person name="Wen M."/>
            <person name="Mejri S."/>
            <person name="Dirks R."/>
            <person name="Jansen H."/>
            <person name="Henkel C."/>
            <person name="Chen W.J."/>
            <person name="Zahm M."/>
            <person name="Cabau C."/>
            <person name="Klopp C."/>
            <person name="Thompson A.W."/>
            <person name="Robinson-Rechavi M."/>
            <person name="Braasch I."/>
            <person name="Lecointre G."/>
            <person name="Bobe J."/>
            <person name="Postlethwait J.H."/>
            <person name="Berthelot C."/>
            <person name="Roest Crollius H."/>
            <person name="Guiguen Y."/>
        </authorList>
    </citation>
    <scope>NUCLEOTIDE SEQUENCE</scope>
    <source>
        <strain evidence="1">WJC10195</strain>
    </source>
</reference>
<keyword evidence="2" id="KW-1185">Reference proteome</keyword>
<name>A0A9Q1J5C2_SYNKA</name>
<evidence type="ECO:0000313" key="1">
    <source>
        <dbReference type="EMBL" id="KAJ8369002.1"/>
    </source>
</evidence>
<evidence type="ECO:0000313" key="2">
    <source>
        <dbReference type="Proteomes" id="UP001152622"/>
    </source>
</evidence>
<proteinExistence type="predicted"/>
<gene>
    <name evidence="1" type="ORF">SKAU_G00090300</name>
</gene>
<dbReference type="EMBL" id="JAINUF010000003">
    <property type="protein sequence ID" value="KAJ8369002.1"/>
    <property type="molecule type" value="Genomic_DNA"/>
</dbReference>